<dbReference type="Gene3D" id="3.40.190.10">
    <property type="entry name" value="Periplasmic binding protein-like II"/>
    <property type="match status" value="2"/>
</dbReference>
<dbReference type="AlphaFoldDB" id="A0A7I7U0P6"/>
<evidence type="ECO:0000256" key="4">
    <source>
        <dbReference type="ARBA" id="ARBA00023163"/>
    </source>
</evidence>
<dbReference type="Pfam" id="PF00126">
    <property type="entry name" value="HTH_1"/>
    <property type="match status" value="1"/>
</dbReference>
<dbReference type="SUPFAM" id="SSF46785">
    <property type="entry name" value="Winged helix' DNA-binding domain"/>
    <property type="match status" value="1"/>
</dbReference>
<proteinExistence type="inferred from homology"/>
<dbReference type="PANTHER" id="PTHR30118:SF15">
    <property type="entry name" value="TRANSCRIPTIONAL REGULATORY PROTEIN"/>
    <property type="match status" value="1"/>
</dbReference>
<dbReference type="GO" id="GO:0003700">
    <property type="term" value="F:DNA-binding transcription factor activity"/>
    <property type="evidence" value="ECO:0007669"/>
    <property type="project" value="InterPro"/>
</dbReference>
<feature type="domain" description="HTH lysR-type" evidence="5">
    <location>
        <begin position="14"/>
        <end position="70"/>
    </location>
</feature>
<gene>
    <name evidence="6" type="ORF">MPRF_18070</name>
</gene>
<dbReference type="PROSITE" id="PS50931">
    <property type="entry name" value="HTH_LYSR"/>
    <property type="match status" value="1"/>
</dbReference>
<dbReference type="PANTHER" id="PTHR30118">
    <property type="entry name" value="HTH-TYPE TRANSCRIPTIONAL REGULATOR LEUO-RELATED"/>
    <property type="match status" value="1"/>
</dbReference>
<dbReference type="SUPFAM" id="SSF53850">
    <property type="entry name" value="Periplasmic binding protein-like II"/>
    <property type="match status" value="1"/>
</dbReference>
<dbReference type="CDD" id="cd08417">
    <property type="entry name" value="PBP2_Nitroaromatics_like"/>
    <property type="match status" value="1"/>
</dbReference>
<evidence type="ECO:0000313" key="7">
    <source>
        <dbReference type="Proteomes" id="UP000466554"/>
    </source>
</evidence>
<reference evidence="6 7" key="1">
    <citation type="journal article" date="2019" name="Emerg. Microbes Infect.">
        <title>Comprehensive subspecies identification of 175 nontuberculous mycobacteria species based on 7547 genomic profiles.</title>
        <authorList>
            <person name="Matsumoto Y."/>
            <person name="Kinjo T."/>
            <person name="Motooka D."/>
            <person name="Nabeya D."/>
            <person name="Jung N."/>
            <person name="Uechi K."/>
            <person name="Horii T."/>
            <person name="Iida T."/>
            <person name="Fujita J."/>
            <person name="Nakamura S."/>
        </authorList>
    </citation>
    <scope>NUCLEOTIDE SEQUENCE [LARGE SCALE GENOMIC DNA]</scope>
    <source>
        <strain evidence="6 7">JCM 6367</strain>
    </source>
</reference>
<dbReference type="InterPro" id="IPR036388">
    <property type="entry name" value="WH-like_DNA-bd_sf"/>
</dbReference>
<dbReference type="Pfam" id="PF03466">
    <property type="entry name" value="LysR_substrate"/>
    <property type="match status" value="1"/>
</dbReference>
<dbReference type="Proteomes" id="UP000466554">
    <property type="component" value="Chromosome"/>
</dbReference>
<dbReference type="InterPro" id="IPR037402">
    <property type="entry name" value="YidZ_PBP2"/>
</dbReference>
<keyword evidence="2" id="KW-0805">Transcription regulation</keyword>
<evidence type="ECO:0000256" key="1">
    <source>
        <dbReference type="ARBA" id="ARBA00009437"/>
    </source>
</evidence>
<evidence type="ECO:0000313" key="6">
    <source>
        <dbReference type="EMBL" id="BBY74908.1"/>
    </source>
</evidence>
<keyword evidence="4" id="KW-0804">Transcription</keyword>
<evidence type="ECO:0000259" key="5">
    <source>
        <dbReference type="PROSITE" id="PS50931"/>
    </source>
</evidence>
<protein>
    <submittedName>
        <fullName evidence="6">LysR family transcriptional regulator</fullName>
    </submittedName>
</protein>
<dbReference type="GO" id="GO:0003677">
    <property type="term" value="F:DNA binding"/>
    <property type="evidence" value="ECO:0007669"/>
    <property type="project" value="UniProtKB-KW"/>
</dbReference>
<dbReference type="InterPro" id="IPR050389">
    <property type="entry name" value="LysR-type_TF"/>
</dbReference>
<dbReference type="InterPro" id="IPR036390">
    <property type="entry name" value="WH_DNA-bd_sf"/>
</dbReference>
<evidence type="ECO:0000256" key="2">
    <source>
        <dbReference type="ARBA" id="ARBA00023015"/>
    </source>
</evidence>
<dbReference type="Gene3D" id="1.10.10.10">
    <property type="entry name" value="Winged helix-like DNA-binding domain superfamily/Winged helix DNA-binding domain"/>
    <property type="match status" value="1"/>
</dbReference>
<dbReference type="InterPro" id="IPR000847">
    <property type="entry name" value="LysR_HTH_N"/>
</dbReference>
<dbReference type="EMBL" id="AP022598">
    <property type="protein sequence ID" value="BBY74908.1"/>
    <property type="molecule type" value="Genomic_DNA"/>
</dbReference>
<accession>A0A7I7U0P6</accession>
<comment type="similarity">
    <text evidence="1">Belongs to the LysR transcriptional regulatory family.</text>
</comment>
<organism evidence="6 7">
    <name type="scientific">Mycolicibacterium parafortuitum</name>
    <name type="common">Mycobacterium parafortuitum</name>
    <dbReference type="NCBI Taxonomy" id="39692"/>
    <lineage>
        <taxon>Bacteria</taxon>
        <taxon>Bacillati</taxon>
        <taxon>Actinomycetota</taxon>
        <taxon>Actinomycetes</taxon>
        <taxon>Mycobacteriales</taxon>
        <taxon>Mycobacteriaceae</taxon>
        <taxon>Mycolicibacterium</taxon>
    </lineage>
</organism>
<evidence type="ECO:0000256" key="3">
    <source>
        <dbReference type="ARBA" id="ARBA00023125"/>
    </source>
</evidence>
<sequence>MLASMHVMHTLRADLNLVPALAVILEERHISRAAARLGLSQPATSRALQRLRALLGDPLLIRERDGYRLTARAQVLREQLDLVLPALEALVAPDDFDPSTSTMPIHLAGTDFVVQSYGPAICAALMRDSPASSVRFHSWRYDSMAEQMHRGSVELGLFGVYAPSDLSMADVVTEQFVCVVDADHPSTGPALTLAEYCECRHLVIDVTDGLQPDVDLPLHGRGYRRSAAVTVPYHSAVPPILAGTDLVATIPGSLARTWPGDHRVRVLDAPAEIRRLTYRMVWHPAYDNDRRHRWLRSTVRAAVLTAAATPG</sequence>
<keyword evidence="3" id="KW-0238">DNA-binding</keyword>
<name>A0A7I7U0P6_MYCPF</name>
<dbReference type="InterPro" id="IPR005119">
    <property type="entry name" value="LysR_subst-bd"/>
</dbReference>
<dbReference type="PRINTS" id="PR00039">
    <property type="entry name" value="HTHLYSR"/>
</dbReference>